<comment type="caution">
    <text evidence="6">The sequence shown here is derived from an EMBL/GenBank/DDBJ whole genome shotgun (WGS) entry which is preliminary data.</text>
</comment>
<protein>
    <submittedName>
        <fullName evidence="6">Glycosyltransferase family 2 protein</fullName>
    </submittedName>
</protein>
<dbReference type="SUPFAM" id="SSF53448">
    <property type="entry name" value="Nucleotide-diphospho-sugar transferases"/>
    <property type="match status" value="1"/>
</dbReference>
<dbReference type="Proteomes" id="UP000620591">
    <property type="component" value="Unassembled WGS sequence"/>
</dbReference>
<organism evidence="6 7">
    <name type="scientific">Aeromicrobium senzhongii</name>
    <dbReference type="NCBI Taxonomy" id="2663859"/>
    <lineage>
        <taxon>Bacteria</taxon>
        <taxon>Bacillati</taxon>
        <taxon>Actinomycetota</taxon>
        <taxon>Actinomycetes</taxon>
        <taxon>Propionibacteriales</taxon>
        <taxon>Nocardioidaceae</taxon>
        <taxon>Aeromicrobium</taxon>
    </lineage>
</organism>
<evidence type="ECO:0000259" key="5">
    <source>
        <dbReference type="Pfam" id="PF00535"/>
    </source>
</evidence>
<proteinExistence type="inferred from homology"/>
<feature type="domain" description="Glycosyltransferase 2-like" evidence="5">
    <location>
        <begin position="12"/>
        <end position="133"/>
    </location>
</feature>
<dbReference type="PANTHER" id="PTHR43179">
    <property type="entry name" value="RHAMNOSYLTRANSFERASE WBBL"/>
    <property type="match status" value="1"/>
</dbReference>
<comment type="similarity">
    <text evidence="2">Belongs to the glycosyltransferase 2 family.</text>
</comment>
<evidence type="ECO:0000256" key="1">
    <source>
        <dbReference type="ARBA" id="ARBA00004776"/>
    </source>
</evidence>
<dbReference type="Gene3D" id="3.90.550.10">
    <property type="entry name" value="Spore Coat Polysaccharide Biosynthesis Protein SpsA, Chain A"/>
    <property type="match status" value="1"/>
</dbReference>
<dbReference type="AlphaFoldDB" id="A0A8I0K1M2"/>
<dbReference type="InterPro" id="IPR029044">
    <property type="entry name" value="Nucleotide-diphossugar_trans"/>
</dbReference>
<dbReference type="PANTHER" id="PTHR43179:SF12">
    <property type="entry name" value="GALACTOFURANOSYLTRANSFERASE GLFT2"/>
    <property type="match status" value="1"/>
</dbReference>
<reference evidence="6" key="1">
    <citation type="submission" date="2020-09" db="EMBL/GenBank/DDBJ databases">
        <title>Novel species in genus Aeromicrobium.</title>
        <authorList>
            <person name="Zhang G."/>
        </authorList>
    </citation>
    <scope>NUCLEOTIDE SEQUENCE</scope>
    <source>
        <strain evidence="6">Zg-636</strain>
    </source>
</reference>
<accession>A0A8I0K1M2</accession>
<dbReference type="EMBL" id="JACTVM010000008">
    <property type="protein sequence ID" value="MBC9227706.1"/>
    <property type="molecule type" value="Genomic_DNA"/>
</dbReference>
<evidence type="ECO:0000313" key="6">
    <source>
        <dbReference type="EMBL" id="MBC9227706.1"/>
    </source>
</evidence>
<evidence type="ECO:0000256" key="3">
    <source>
        <dbReference type="ARBA" id="ARBA00022676"/>
    </source>
</evidence>
<comment type="pathway">
    <text evidence="1">Cell wall biogenesis; cell wall polysaccharide biosynthesis.</text>
</comment>
<evidence type="ECO:0000256" key="4">
    <source>
        <dbReference type="ARBA" id="ARBA00022679"/>
    </source>
</evidence>
<keyword evidence="4 6" id="KW-0808">Transferase</keyword>
<gene>
    <name evidence="6" type="ORF">IBG24_15420</name>
</gene>
<dbReference type="InterPro" id="IPR001173">
    <property type="entry name" value="Glyco_trans_2-like"/>
</dbReference>
<name>A0A8I0K1M2_9ACTN</name>
<dbReference type="Pfam" id="PF00535">
    <property type="entry name" value="Glycos_transf_2"/>
    <property type="match status" value="1"/>
</dbReference>
<dbReference type="GO" id="GO:0016757">
    <property type="term" value="F:glycosyltransferase activity"/>
    <property type="evidence" value="ECO:0007669"/>
    <property type="project" value="UniProtKB-KW"/>
</dbReference>
<keyword evidence="3" id="KW-0328">Glycosyltransferase</keyword>
<sequence>MAISTVNFGNADLLRQNLVEMVAGHEDWSVVVVDNFTTDANRAEVVSLTDEQGWHLVGEPGNLGFGAGVNAAARRAWELGADVMVVINPDAWIDGDNVALLAAALEHDPMSVVAPIVRRPDGSPWFQGLQMSWEDGAIRNPRRDPAAPGEHRLDWLSGACFATTPAMWEASGGFDDDYFLYWEDVDFSKRVQDAGGTVRVVREAQAWHDEGGTQDDARRRVEAKSGTYYYYNIVNRMLFAAKHLDREGFLRWRRSILPHAKSILWRGGRRQFLQSGEPWISGLRGVRDAYRVSHQGGVSRRRAQGEPLD</sequence>
<evidence type="ECO:0000256" key="2">
    <source>
        <dbReference type="ARBA" id="ARBA00006739"/>
    </source>
</evidence>
<evidence type="ECO:0000313" key="7">
    <source>
        <dbReference type="Proteomes" id="UP000620591"/>
    </source>
</evidence>
<dbReference type="RefSeq" id="WP_187770140.1">
    <property type="nucleotide sequence ID" value="NZ_JACTVM010000008.1"/>
</dbReference>